<gene>
    <name evidence="4" type="ORF">LH440_08030</name>
    <name evidence="3" type="ORF">LHGZ1_0481</name>
</gene>
<feature type="transmembrane region" description="Helical" evidence="1">
    <location>
        <begin position="164"/>
        <end position="183"/>
    </location>
</feature>
<reference evidence="3" key="1">
    <citation type="journal article" date="2017" name="J. Antimicrob. Chemother.">
        <title>Emergence and genomic analysis of MDR Laribacter hongkongensis strain HLGZ1 from Guangzhou, China.</title>
        <authorList>
            <person name="Wu H.K."/>
            <person name="Chen J.H."/>
            <person name="Yang L."/>
            <person name="Li A.R."/>
            <person name="Su D.H."/>
            <person name="Lin Y.P."/>
            <person name="Chen D.Q."/>
        </authorList>
    </citation>
    <scope>NUCLEOTIDE SEQUENCE</scope>
    <source>
        <strain evidence="3">HLGZ1</strain>
    </source>
</reference>
<dbReference type="InterPro" id="IPR000620">
    <property type="entry name" value="EamA_dom"/>
</dbReference>
<reference evidence="5" key="2">
    <citation type="submission" date="2017-06" db="EMBL/GenBank/DDBJ databases">
        <title>Whole genome sequence of Laribacter hongkongensis LHGZ1.</title>
        <authorList>
            <person name="Chen D."/>
            <person name="Wu H."/>
            <person name="Chen J."/>
        </authorList>
    </citation>
    <scope>NUCLEOTIDE SEQUENCE [LARGE SCALE GENOMIC DNA]</scope>
    <source>
        <strain evidence="5">LHGZ1</strain>
    </source>
</reference>
<feature type="transmembrane region" description="Helical" evidence="1">
    <location>
        <begin position="225"/>
        <end position="243"/>
    </location>
</feature>
<reference evidence="3" key="3">
    <citation type="submission" date="2017-06" db="EMBL/GenBank/DDBJ databases">
        <authorList>
            <person name="Kim H.J."/>
            <person name="Triplett B.A."/>
        </authorList>
    </citation>
    <scope>NUCLEOTIDE SEQUENCE</scope>
    <source>
        <strain evidence="3">HLGZ1</strain>
    </source>
</reference>
<accession>A0A248LFB7</accession>
<sequence>MDSAKSLKIKGFAFMFLSSSLMGGIGAFARYINTSGDVISFARNFSGLICMFFILLAMRRFGAVRETRFSWGVLLSGIFLGLLSMLYVMSTQMTTLSNAAFLIYTGPVYSTILATFFLKEPFTKATAASLAAVFFGCLMIVGIINYSSGNGLTIGLDLDPKYTAGNLVALLSGVAYGLFLFFSRYRTDVPSDVRSFYNFVFASLTIGLFLLYWTPDLSRMDGFSWFMLITAALITGFGAFFFLTVASKWLLAGELACISYQETIMATILGMAFFSESLSMMQALGGSLIVIGGVSQIFFSTRTVHIEPLPESEMGHKTKLEEIKPI</sequence>
<organism evidence="3 5">
    <name type="scientific">Laribacter hongkongensis</name>
    <dbReference type="NCBI Taxonomy" id="168471"/>
    <lineage>
        <taxon>Bacteria</taxon>
        <taxon>Pseudomonadati</taxon>
        <taxon>Pseudomonadota</taxon>
        <taxon>Betaproteobacteria</taxon>
        <taxon>Neisseriales</taxon>
        <taxon>Aquaspirillaceae</taxon>
        <taxon>Laribacter</taxon>
    </lineage>
</organism>
<keyword evidence="1" id="KW-0812">Transmembrane</keyword>
<feature type="transmembrane region" description="Helical" evidence="1">
    <location>
        <begin position="12"/>
        <end position="32"/>
    </location>
</feature>
<dbReference type="Proteomes" id="UP000197424">
    <property type="component" value="Chromosome"/>
</dbReference>
<protein>
    <submittedName>
        <fullName evidence="4">DMT family transporter</fullName>
    </submittedName>
    <submittedName>
        <fullName evidence="3">EamA-like transporter family protein</fullName>
    </submittedName>
</protein>
<feature type="transmembrane region" description="Helical" evidence="1">
    <location>
        <begin position="280"/>
        <end position="299"/>
    </location>
</feature>
<feature type="transmembrane region" description="Helical" evidence="1">
    <location>
        <begin position="125"/>
        <end position="144"/>
    </location>
</feature>
<evidence type="ECO:0000256" key="1">
    <source>
        <dbReference type="SAM" id="Phobius"/>
    </source>
</evidence>
<dbReference type="GO" id="GO:0016020">
    <property type="term" value="C:membrane"/>
    <property type="evidence" value="ECO:0007669"/>
    <property type="project" value="InterPro"/>
</dbReference>
<dbReference type="EMBL" id="JAJAXM010000011">
    <property type="protein sequence ID" value="MCG9025850.1"/>
    <property type="molecule type" value="Genomic_DNA"/>
</dbReference>
<keyword evidence="1" id="KW-1133">Transmembrane helix</keyword>
<keyword evidence="1" id="KW-0472">Membrane</keyword>
<dbReference type="EMBL" id="CP022115">
    <property type="protein sequence ID" value="ASJ23312.1"/>
    <property type="molecule type" value="Genomic_DNA"/>
</dbReference>
<feature type="transmembrane region" description="Helical" evidence="1">
    <location>
        <begin position="69"/>
        <end position="89"/>
    </location>
</feature>
<dbReference type="SUPFAM" id="SSF103481">
    <property type="entry name" value="Multidrug resistance efflux transporter EmrE"/>
    <property type="match status" value="2"/>
</dbReference>
<proteinExistence type="predicted"/>
<dbReference type="Proteomes" id="UP001200247">
    <property type="component" value="Unassembled WGS sequence"/>
</dbReference>
<name>A0A248LFB7_9NEIS</name>
<dbReference type="PANTHER" id="PTHR22911">
    <property type="entry name" value="ACYL-MALONYL CONDENSING ENZYME-RELATED"/>
    <property type="match status" value="1"/>
</dbReference>
<dbReference type="PANTHER" id="PTHR22911:SF79">
    <property type="entry name" value="MOBA-LIKE NTP TRANSFERASE DOMAIN-CONTAINING PROTEIN"/>
    <property type="match status" value="1"/>
</dbReference>
<evidence type="ECO:0000313" key="5">
    <source>
        <dbReference type="Proteomes" id="UP000197424"/>
    </source>
</evidence>
<feature type="domain" description="EamA" evidence="2">
    <location>
        <begin position="10"/>
        <end position="141"/>
    </location>
</feature>
<reference evidence="4 6" key="4">
    <citation type="submission" date="2021-10" db="EMBL/GenBank/DDBJ databases">
        <title>Whole-genome sequencing analysis of Laribacter hongkongensis: virulence gene profiles, carbohydrate-active enzyme prediction, and antimicrobial resistance characterization.</title>
        <authorList>
            <person name="Yuan P."/>
            <person name="Zhan Y."/>
            <person name="Chen D."/>
        </authorList>
    </citation>
    <scope>NUCLEOTIDE SEQUENCE [LARGE SCALE GENOMIC DNA]</scope>
    <source>
        <strain evidence="4 6">W67</strain>
    </source>
</reference>
<feature type="domain" description="EamA" evidence="2">
    <location>
        <begin position="164"/>
        <end position="292"/>
    </location>
</feature>
<evidence type="ECO:0000313" key="3">
    <source>
        <dbReference type="EMBL" id="ASJ23312.1"/>
    </source>
</evidence>
<evidence type="ECO:0000313" key="6">
    <source>
        <dbReference type="Proteomes" id="UP001200247"/>
    </source>
</evidence>
<dbReference type="AlphaFoldDB" id="A0A248LFB7"/>
<evidence type="ECO:0000313" key="4">
    <source>
        <dbReference type="EMBL" id="MCG9025850.1"/>
    </source>
</evidence>
<evidence type="ECO:0000259" key="2">
    <source>
        <dbReference type="Pfam" id="PF00892"/>
    </source>
</evidence>
<feature type="transmembrane region" description="Helical" evidence="1">
    <location>
        <begin position="195"/>
        <end position="213"/>
    </location>
</feature>
<dbReference type="Pfam" id="PF00892">
    <property type="entry name" value="EamA"/>
    <property type="match status" value="2"/>
</dbReference>
<feature type="transmembrane region" description="Helical" evidence="1">
    <location>
        <begin position="101"/>
        <end position="118"/>
    </location>
</feature>
<feature type="transmembrane region" description="Helical" evidence="1">
    <location>
        <begin position="255"/>
        <end position="274"/>
    </location>
</feature>
<feature type="transmembrane region" description="Helical" evidence="1">
    <location>
        <begin position="38"/>
        <end position="57"/>
    </location>
</feature>
<dbReference type="GeneID" id="75109352"/>
<dbReference type="RefSeq" id="WP_012695976.1">
    <property type="nucleotide sequence ID" value="NZ_CP022115.1"/>
</dbReference>
<dbReference type="InterPro" id="IPR037185">
    <property type="entry name" value="EmrE-like"/>
</dbReference>